<dbReference type="Gene3D" id="3.20.20.140">
    <property type="entry name" value="Metal-dependent hydrolases"/>
    <property type="match status" value="1"/>
</dbReference>
<dbReference type="PANTHER" id="PTHR35563">
    <property type="entry name" value="BARREL METAL-DEPENDENT HYDROLASE, PUTATIVE (AFU_ORTHOLOGUE AFUA_1G16240)-RELATED"/>
    <property type="match status" value="1"/>
</dbReference>
<gene>
    <name evidence="2" type="ORF">AACH00_08040</name>
</gene>
<accession>A0ABU9C339</accession>
<dbReference type="Proteomes" id="UP001379945">
    <property type="component" value="Unassembled WGS sequence"/>
</dbReference>
<name>A0ABU9C339_9BURK</name>
<evidence type="ECO:0000313" key="2">
    <source>
        <dbReference type="EMBL" id="MEK8046288.1"/>
    </source>
</evidence>
<dbReference type="SUPFAM" id="SSF51556">
    <property type="entry name" value="Metallo-dependent hydrolases"/>
    <property type="match status" value="1"/>
</dbReference>
<dbReference type="PANTHER" id="PTHR35563:SF2">
    <property type="entry name" value="BARREL METAL-DEPENDENT HYDROLASE, PUTATIVE (AFU_ORTHOLOGUE AFUA_1G16240)-RELATED"/>
    <property type="match status" value="1"/>
</dbReference>
<reference evidence="2 3" key="1">
    <citation type="submission" date="2024-04" db="EMBL/GenBank/DDBJ databases">
        <title>Novel species of the genus Ideonella isolated from streams.</title>
        <authorList>
            <person name="Lu H."/>
        </authorList>
    </citation>
    <scope>NUCLEOTIDE SEQUENCE [LARGE SCALE GENOMIC DNA]</scope>
    <source>
        <strain evidence="2 3">LYT19W</strain>
    </source>
</reference>
<dbReference type="InterPro" id="IPR006680">
    <property type="entry name" value="Amidohydro-rel"/>
</dbReference>
<feature type="domain" description="Amidohydrolase-related" evidence="1">
    <location>
        <begin position="10"/>
        <end position="277"/>
    </location>
</feature>
<keyword evidence="3" id="KW-1185">Reference proteome</keyword>
<proteinExistence type="predicted"/>
<dbReference type="EMBL" id="JBBUTI010000005">
    <property type="protein sequence ID" value="MEK8046288.1"/>
    <property type="molecule type" value="Genomic_DNA"/>
</dbReference>
<evidence type="ECO:0000313" key="3">
    <source>
        <dbReference type="Proteomes" id="UP001379945"/>
    </source>
</evidence>
<dbReference type="InterPro" id="IPR052358">
    <property type="entry name" value="Aro_Compnd_Degr_Hydrolases"/>
</dbReference>
<protein>
    <submittedName>
        <fullName evidence="2">Amidohydrolase family protein</fullName>
    </submittedName>
</protein>
<evidence type="ECO:0000259" key="1">
    <source>
        <dbReference type="Pfam" id="PF04909"/>
    </source>
</evidence>
<comment type="caution">
    <text evidence="2">The sequence shown here is derived from an EMBL/GenBank/DDBJ whole genome shotgun (WGS) entry which is preliminary data.</text>
</comment>
<dbReference type="InterPro" id="IPR032466">
    <property type="entry name" value="Metal_Hydrolase"/>
</dbReference>
<sequence length="281" mass="30435">MATCLDAGWIDSHFHVIASPERHPMLPTRSYTPAPASVRQWHETLSPFGIRRGVVVQPSFYGTDNRMLLAALAEGDEHLVGVAAVAADVPDDELDRLAAAGVRGVRMAHFNAGDPRAMGGFVPFSAFDALEGRLQQRHMHLQLFTDSRLLPGIGDRIVRSRVPVVIDHMGRAPASLGDRHVGIKALIRLMVDGPVFVKLSGIANISDASPGYADARAVHEALLAARPERLLWGSDWPHTKPSGARPSTASLVRLFQAWTPPGLQDLIARDNASALYRCSGE</sequence>
<dbReference type="Pfam" id="PF04909">
    <property type="entry name" value="Amidohydro_2"/>
    <property type="match status" value="1"/>
</dbReference>
<organism evidence="2 3">
    <name type="scientific">Ideonella margarita</name>
    <dbReference type="NCBI Taxonomy" id="2984191"/>
    <lineage>
        <taxon>Bacteria</taxon>
        <taxon>Pseudomonadati</taxon>
        <taxon>Pseudomonadota</taxon>
        <taxon>Betaproteobacteria</taxon>
        <taxon>Burkholderiales</taxon>
        <taxon>Sphaerotilaceae</taxon>
        <taxon>Ideonella</taxon>
    </lineage>
</organism>
<dbReference type="RefSeq" id="WP_341398576.1">
    <property type="nucleotide sequence ID" value="NZ_JBBUTI010000005.1"/>
</dbReference>